<dbReference type="AlphaFoldDB" id="A0A0A6VCE2"/>
<evidence type="ECO:0000256" key="2">
    <source>
        <dbReference type="ARBA" id="ARBA00009320"/>
    </source>
</evidence>
<dbReference type="GO" id="GO:0008652">
    <property type="term" value="P:amino acid biosynthetic process"/>
    <property type="evidence" value="ECO:0007669"/>
    <property type="project" value="UniProtKB-ARBA"/>
</dbReference>
<dbReference type="Proteomes" id="UP000476934">
    <property type="component" value="Unassembled WGS sequence"/>
</dbReference>
<dbReference type="FunFam" id="3.20.10.10:FF:000002">
    <property type="entry name" value="D-alanine aminotransferase"/>
    <property type="match status" value="1"/>
</dbReference>
<evidence type="ECO:0000256" key="12">
    <source>
        <dbReference type="RuleBase" id="RU004520"/>
    </source>
</evidence>
<evidence type="ECO:0000313" key="14">
    <source>
        <dbReference type="EMBL" id="NEY20994.1"/>
    </source>
</evidence>
<name>A0A0A6VCE2_9BACI</name>
<evidence type="ECO:0000256" key="4">
    <source>
        <dbReference type="ARBA" id="ARBA00012874"/>
    </source>
</evidence>
<dbReference type="Gene3D" id="3.30.470.10">
    <property type="match status" value="1"/>
</dbReference>
<dbReference type="NCBIfam" id="TIGR01121">
    <property type="entry name" value="D_amino_aminoT"/>
    <property type="match status" value="1"/>
</dbReference>
<keyword evidence="8 11" id="KW-0663">Pyridoxal phosphate</keyword>
<dbReference type="GO" id="GO:0046394">
    <property type="term" value="P:carboxylic acid biosynthetic process"/>
    <property type="evidence" value="ECO:0007669"/>
    <property type="project" value="UniProtKB-ARBA"/>
</dbReference>
<organism evidence="13 15">
    <name type="scientific">Heyndrickxia ginsengihumi</name>
    <dbReference type="NCBI Taxonomy" id="363870"/>
    <lineage>
        <taxon>Bacteria</taxon>
        <taxon>Bacillati</taxon>
        <taxon>Bacillota</taxon>
        <taxon>Bacilli</taxon>
        <taxon>Bacillales</taxon>
        <taxon>Bacillaceae</taxon>
        <taxon>Heyndrickxia</taxon>
    </lineage>
</organism>
<evidence type="ECO:0000256" key="5">
    <source>
        <dbReference type="ARBA" id="ARBA00021779"/>
    </source>
</evidence>
<gene>
    <name evidence="14" type="primary">dat</name>
    <name evidence="14" type="ORF">G4D61_13640</name>
    <name evidence="13" type="ORF">NG54_06065</name>
</gene>
<dbReference type="RefSeq" id="WP_035353871.1">
    <property type="nucleotide sequence ID" value="NZ_JAAIWK010000024.1"/>
</dbReference>
<accession>A0A0A6VCE2</accession>
<protein>
    <recommendedName>
        <fullName evidence="5 12">D-alanine aminotransferase</fullName>
        <ecNumber evidence="4 12">2.6.1.21</ecNumber>
    </recommendedName>
</protein>
<dbReference type="CDD" id="cd01558">
    <property type="entry name" value="D-AAT_like"/>
    <property type="match status" value="1"/>
</dbReference>
<evidence type="ECO:0000313" key="13">
    <source>
        <dbReference type="EMBL" id="KHD85935.1"/>
    </source>
</evidence>
<dbReference type="PANTHER" id="PTHR42743">
    <property type="entry name" value="AMINO-ACID AMINOTRANSFERASE"/>
    <property type="match status" value="1"/>
</dbReference>
<comment type="cofactor">
    <cofactor evidence="1 11">
        <name>pyridoxal 5'-phosphate</name>
        <dbReference type="ChEBI" id="CHEBI:597326"/>
    </cofactor>
</comment>
<reference evidence="13 15" key="1">
    <citation type="submission" date="2014-10" db="EMBL/GenBank/DDBJ databases">
        <title>Draft genome of phytase producing Bacillus ginsengihumi strain M2.11.</title>
        <authorList>
            <person name="Toymentseva A."/>
            <person name="Boulygina E.A."/>
            <person name="Kazakov S.V."/>
            <person name="Kayumov I."/>
            <person name="Suleimanova A.D."/>
            <person name="Mardanova A.M."/>
            <person name="Maria S.N."/>
            <person name="Sergey M.Y."/>
            <person name="Sharipova M.R."/>
        </authorList>
    </citation>
    <scope>NUCLEOTIDE SEQUENCE [LARGE SCALE GENOMIC DNA]</scope>
    <source>
        <strain evidence="13 15">M2.11</strain>
    </source>
</reference>
<dbReference type="Pfam" id="PF01063">
    <property type="entry name" value="Aminotran_4"/>
    <property type="match status" value="1"/>
</dbReference>
<dbReference type="InterPro" id="IPR036038">
    <property type="entry name" value="Aminotransferase-like"/>
</dbReference>
<evidence type="ECO:0000256" key="7">
    <source>
        <dbReference type="ARBA" id="ARBA00022679"/>
    </source>
</evidence>
<sequence>MEKFILNGKLVDRSEGYVDVEDRGYQFGDGIYEVVRVYNGQLFTNKEHLDRLYLSAEKLSLQIPYSAEELTKQLQELVTVNQLNTGIIYMQFTRGTAPRKHQFPETSHLTFVAYTNEVERPIDHFEKGVSAILVDDIRWLRCDIKSLNLLGNVLAKQQAAEKGCYEAIQHRGEIVTEGSSSNIFIVKNNELLTHPATNLILKGITRQVILKICDEHQIAYREETFTIDDLLHADEVFMSSTTSEVTPIIQVDQQKIGNGTPGALTRQIQKYFDQEIEKQTKQVETTTEK</sequence>
<dbReference type="PANTHER" id="PTHR42743:SF10">
    <property type="entry name" value="D-ALANINE AMINOTRANSFERASE"/>
    <property type="match status" value="1"/>
</dbReference>
<dbReference type="FunFam" id="3.30.470.10:FF:000009">
    <property type="entry name" value="D-alanine aminotransferase"/>
    <property type="match status" value="1"/>
</dbReference>
<evidence type="ECO:0000256" key="6">
    <source>
        <dbReference type="ARBA" id="ARBA00022576"/>
    </source>
</evidence>
<dbReference type="Gene3D" id="3.20.10.10">
    <property type="entry name" value="D-amino Acid Aminotransferase, subunit A, domain 2"/>
    <property type="match status" value="1"/>
</dbReference>
<reference evidence="14" key="2">
    <citation type="submission" date="2020-02" db="EMBL/GenBank/DDBJ databases">
        <authorList>
            <person name="Feng H."/>
        </authorList>
    </citation>
    <scope>NUCLEOTIDE SEQUENCE [LARGE SCALE GENOMIC DNA]</scope>
    <source>
        <strain evidence="14">Gsoil 114</strain>
    </source>
</reference>
<dbReference type="EC" id="2.6.1.21" evidence="4 12"/>
<dbReference type="Proteomes" id="UP000030588">
    <property type="component" value="Unassembled WGS sequence"/>
</dbReference>
<comment type="function">
    <text evidence="12">Acts on the D-isomers of alanine, leucine, aspartate, glutamate, aminobutyrate, norvaline and asparagine. The enzyme transfers an amino group from a substrate D-amino acid to the pyridoxal phosphate cofactor to form pyridoxamine and an alpha-keto acid in the first half-reaction.</text>
</comment>
<dbReference type="GO" id="GO:0046416">
    <property type="term" value="P:D-amino acid metabolic process"/>
    <property type="evidence" value="ECO:0007669"/>
    <property type="project" value="InterPro"/>
</dbReference>
<evidence type="ECO:0000256" key="8">
    <source>
        <dbReference type="ARBA" id="ARBA00022898"/>
    </source>
</evidence>
<dbReference type="EMBL" id="JAAIWK010000024">
    <property type="protein sequence ID" value="NEY20994.1"/>
    <property type="molecule type" value="Genomic_DNA"/>
</dbReference>
<dbReference type="GO" id="GO:0030170">
    <property type="term" value="F:pyridoxal phosphate binding"/>
    <property type="evidence" value="ECO:0007669"/>
    <property type="project" value="InterPro"/>
</dbReference>
<comment type="similarity">
    <text evidence="2 10">Belongs to the class-IV pyridoxal-phosphate-dependent aminotransferase family.</text>
</comment>
<comment type="caution">
    <text evidence="13">The sequence shown here is derived from an EMBL/GenBank/DDBJ whole genome shotgun (WGS) entry which is preliminary data.</text>
</comment>
<dbReference type="PROSITE" id="PS00770">
    <property type="entry name" value="AA_TRANSFER_CLASS_4"/>
    <property type="match status" value="1"/>
</dbReference>
<evidence type="ECO:0000313" key="15">
    <source>
        <dbReference type="Proteomes" id="UP000030588"/>
    </source>
</evidence>
<evidence type="ECO:0000313" key="16">
    <source>
        <dbReference type="Proteomes" id="UP000476934"/>
    </source>
</evidence>
<reference evidence="14 16" key="3">
    <citation type="submission" date="2020-03" db="EMBL/GenBank/DDBJ databases">
        <title>Bacillus aquiflavi sp. nov., isolated from yellow water of strong flavor Chinese baijiu in Yibin region of China.</title>
        <authorList>
            <person name="Xie J."/>
        </authorList>
    </citation>
    <scope>NUCLEOTIDE SEQUENCE [LARGE SCALE GENOMIC DNA]</scope>
    <source>
        <strain evidence="14 16">Gsoil 114</strain>
    </source>
</reference>
<dbReference type="GO" id="GO:0047810">
    <property type="term" value="F:D-alanine-2-oxoglutarate aminotransferase activity"/>
    <property type="evidence" value="ECO:0007669"/>
    <property type="project" value="UniProtKB-EC"/>
</dbReference>
<dbReference type="GO" id="GO:0005829">
    <property type="term" value="C:cytosol"/>
    <property type="evidence" value="ECO:0007669"/>
    <property type="project" value="TreeGrafter"/>
</dbReference>
<dbReference type="STRING" id="363870.NG54_06065"/>
<dbReference type="NCBIfam" id="NF005209">
    <property type="entry name" value="PRK06680.1"/>
    <property type="match status" value="1"/>
</dbReference>
<dbReference type="EMBL" id="JRUN01000013">
    <property type="protein sequence ID" value="KHD85935.1"/>
    <property type="molecule type" value="Genomic_DNA"/>
</dbReference>
<dbReference type="OrthoDB" id="9805628at2"/>
<dbReference type="InterPro" id="IPR018300">
    <property type="entry name" value="Aminotrans_IV_CS"/>
</dbReference>
<keyword evidence="16" id="KW-1185">Reference proteome</keyword>
<evidence type="ECO:0000256" key="3">
    <source>
        <dbReference type="ARBA" id="ARBA00011738"/>
    </source>
</evidence>
<dbReference type="InterPro" id="IPR001544">
    <property type="entry name" value="Aminotrans_IV"/>
</dbReference>
<evidence type="ECO:0000256" key="10">
    <source>
        <dbReference type="RuleBase" id="RU004106"/>
    </source>
</evidence>
<comment type="catalytic activity">
    <reaction evidence="9 12">
        <text>D-alanine + 2-oxoglutarate = D-glutamate + pyruvate</text>
        <dbReference type="Rhea" id="RHEA:15869"/>
        <dbReference type="ChEBI" id="CHEBI:15361"/>
        <dbReference type="ChEBI" id="CHEBI:16810"/>
        <dbReference type="ChEBI" id="CHEBI:29986"/>
        <dbReference type="ChEBI" id="CHEBI:57416"/>
        <dbReference type="EC" id="2.6.1.21"/>
    </reaction>
</comment>
<dbReference type="SUPFAM" id="SSF56752">
    <property type="entry name" value="D-aminoacid aminotransferase-like PLP-dependent enzymes"/>
    <property type="match status" value="1"/>
</dbReference>
<evidence type="ECO:0000256" key="1">
    <source>
        <dbReference type="ARBA" id="ARBA00001933"/>
    </source>
</evidence>
<dbReference type="InterPro" id="IPR043131">
    <property type="entry name" value="BCAT-like_N"/>
</dbReference>
<dbReference type="InterPro" id="IPR050571">
    <property type="entry name" value="Class-IV_PLP-Dep_Aminotrnsfr"/>
</dbReference>
<dbReference type="InterPro" id="IPR005784">
    <property type="entry name" value="D_amino_transT"/>
</dbReference>
<keyword evidence="6 13" id="KW-0032">Aminotransferase</keyword>
<dbReference type="InterPro" id="IPR043132">
    <property type="entry name" value="BCAT-like_C"/>
</dbReference>
<comment type="subunit">
    <text evidence="3">Homodimer.</text>
</comment>
<evidence type="ECO:0000256" key="11">
    <source>
        <dbReference type="RuleBase" id="RU004516"/>
    </source>
</evidence>
<keyword evidence="7 13" id="KW-0808">Transferase</keyword>
<evidence type="ECO:0000256" key="9">
    <source>
        <dbReference type="ARBA" id="ARBA00047911"/>
    </source>
</evidence>
<proteinExistence type="inferred from homology"/>